<name>A0A2H0B6M8_9BACT</name>
<feature type="transmembrane region" description="Helical" evidence="1">
    <location>
        <begin position="158"/>
        <end position="176"/>
    </location>
</feature>
<keyword evidence="1" id="KW-1133">Transmembrane helix</keyword>
<comment type="caution">
    <text evidence="2">The sequence shown here is derived from an EMBL/GenBank/DDBJ whole genome shotgun (WGS) entry which is preliminary data.</text>
</comment>
<organism evidence="2 3">
    <name type="scientific">Candidatus Beckwithbacteria bacterium CG23_combo_of_CG06-09_8_20_14_all_34_8</name>
    <dbReference type="NCBI Taxonomy" id="1974497"/>
    <lineage>
        <taxon>Bacteria</taxon>
        <taxon>Candidatus Beckwithiibacteriota</taxon>
    </lineage>
</organism>
<keyword evidence="1" id="KW-0812">Transmembrane</keyword>
<dbReference type="EMBL" id="PCSR01000038">
    <property type="protein sequence ID" value="PIP53296.1"/>
    <property type="molecule type" value="Genomic_DNA"/>
</dbReference>
<gene>
    <name evidence="2" type="ORF">COX08_01775</name>
</gene>
<dbReference type="Gene3D" id="1.10.287.1260">
    <property type="match status" value="1"/>
</dbReference>
<evidence type="ECO:0008006" key="4">
    <source>
        <dbReference type="Google" id="ProtNLM"/>
    </source>
</evidence>
<reference evidence="2 3" key="1">
    <citation type="submission" date="2017-09" db="EMBL/GenBank/DDBJ databases">
        <title>Depth-based differentiation of microbial function through sediment-hosted aquifers and enrichment of novel symbionts in the deep terrestrial subsurface.</title>
        <authorList>
            <person name="Probst A.J."/>
            <person name="Ladd B."/>
            <person name="Jarett J.K."/>
            <person name="Geller-Mcgrath D.E."/>
            <person name="Sieber C.M."/>
            <person name="Emerson J.B."/>
            <person name="Anantharaman K."/>
            <person name="Thomas B.C."/>
            <person name="Malmstrom R."/>
            <person name="Stieglmeier M."/>
            <person name="Klingl A."/>
            <person name="Woyke T."/>
            <person name="Ryan C.M."/>
            <person name="Banfield J.F."/>
        </authorList>
    </citation>
    <scope>NUCLEOTIDE SEQUENCE [LARGE SCALE GENOMIC DNA]</scope>
    <source>
        <strain evidence="2">CG23_combo_of_CG06-09_8_20_14_all_34_8</strain>
    </source>
</reference>
<feature type="transmembrane region" description="Helical" evidence="1">
    <location>
        <begin position="188"/>
        <end position="209"/>
    </location>
</feature>
<dbReference type="InterPro" id="IPR008910">
    <property type="entry name" value="MSC_TM_helix"/>
</dbReference>
<dbReference type="AlphaFoldDB" id="A0A2H0B6M8"/>
<keyword evidence="1" id="KW-0472">Membrane</keyword>
<feature type="transmembrane region" description="Helical" evidence="1">
    <location>
        <begin position="119"/>
        <end position="137"/>
    </location>
</feature>
<proteinExistence type="predicted"/>
<feature type="transmembrane region" description="Helical" evidence="1">
    <location>
        <begin position="87"/>
        <end position="107"/>
    </location>
</feature>
<evidence type="ECO:0000313" key="2">
    <source>
        <dbReference type="EMBL" id="PIP53296.1"/>
    </source>
</evidence>
<sequence length="233" mass="25187">MAYYDTQLQDFILGAGTVSLISSIIPRFIGALLIFGVGFLVGKWAKKIVVKILESLNLSKLAKKTSLEAFLDKAEVKTKIEEIIGGLVKWLIVLLFTAASINMLGIPTISDVLNGVLNYVPRIVSAIFVLGIGVLLAGIIESMVKGAVGQFDVKLSRLLGKIASYIMVIIAAMAAINELGIAKELINILFIGLISMLSLGFGLAIGLGAKDLVSKILTDWYVQFKEEMEKKQQ</sequence>
<evidence type="ECO:0000313" key="3">
    <source>
        <dbReference type="Proteomes" id="UP000229459"/>
    </source>
</evidence>
<dbReference type="Proteomes" id="UP000229459">
    <property type="component" value="Unassembled WGS sequence"/>
</dbReference>
<evidence type="ECO:0000256" key="1">
    <source>
        <dbReference type="SAM" id="Phobius"/>
    </source>
</evidence>
<accession>A0A2H0B6M8</accession>
<feature type="transmembrane region" description="Helical" evidence="1">
    <location>
        <begin position="20"/>
        <end position="41"/>
    </location>
</feature>
<protein>
    <recommendedName>
        <fullName evidence="4">Small-conductance mechanosensitive ion channel</fullName>
    </recommendedName>
</protein>
<dbReference type="Pfam" id="PF05552">
    <property type="entry name" value="MS_channel_1st_1"/>
    <property type="match status" value="2"/>
</dbReference>